<dbReference type="PROSITE" id="PS50125">
    <property type="entry name" value="GUANYLATE_CYCLASE_2"/>
    <property type="match status" value="1"/>
</dbReference>
<sequence>MGTNDNQTYEVQIYISGRWQVHARYPYHERILAVREAKDLGLEKKAYPVRVVLEDYNPRTGRHEERLIYKNGISPSDVDKIAKTKRANSWANIAVSSNGRVGYLNEDIDMYLDSSEDLQTAPKAKVSAPMFLGIWLTIIGIGAGAGGAATAMLYLLIRAFDISQADSIQKFLLMGMFALVFMIAASSSYAHYTNRFDLNIFKKRIRKATPPEPTKISRDMAKAAEAIDKVKPVVILQETEKQDEEFNIFDLNPATEETAPPTQGEVELSQEAQQQKMFLINFLGTCLGALKGPDSGMENLNRFGLNMFMTGAVLRLAKDHNLRADETQVILHRIIEMLGAKPDQAQRFEEEYEKHLQHPRHLALFEASGKIAARFADGDQSAPLYIRSVMEEWVNWKPAQEMPQNPNLLTIMFTDMVGSTDLATKHGDYAAQEALRNHDLTVRTALTNFEGKEVKHLGDGIMASFQDCDLALQAAIEIQKRVEGNNNANPEFPFQLRIGLHMGEPIKKNNDLFGSAVQLAARICNKAEGNQIAISQDLKDVFGDQPVYTFMDQGLQKLKGFEQPQPIYLLDWKAPPLTYEDIHLEEVIPPQEGETDDEENFPAHLSAPVSIEGIAPDMSVHVLKPAKKQDTGFNMGFPMTPPKAKPAQTPADNAPAEPTPDKTKQAD</sequence>
<keyword evidence="2" id="KW-0472">Membrane</keyword>
<dbReference type="Gene3D" id="3.30.70.1230">
    <property type="entry name" value="Nucleotide cyclase"/>
    <property type="match status" value="1"/>
</dbReference>
<protein>
    <recommendedName>
        <fullName evidence="3">Guanylate cyclase domain-containing protein</fullName>
    </recommendedName>
</protein>
<feature type="transmembrane region" description="Helical" evidence="2">
    <location>
        <begin position="171"/>
        <end position="192"/>
    </location>
</feature>
<evidence type="ECO:0000259" key="3">
    <source>
        <dbReference type="PROSITE" id="PS50125"/>
    </source>
</evidence>
<dbReference type="SMART" id="SM00044">
    <property type="entry name" value="CYCc"/>
    <property type="match status" value="1"/>
</dbReference>
<dbReference type="PANTHER" id="PTHR43081:SF19">
    <property type="entry name" value="PH-SENSITIVE ADENYLATE CYCLASE RV1264"/>
    <property type="match status" value="1"/>
</dbReference>
<reference evidence="4" key="2">
    <citation type="submission" date="2020-09" db="EMBL/GenBank/DDBJ databases">
        <authorList>
            <person name="Sun Q."/>
            <person name="Zhou Y."/>
        </authorList>
    </citation>
    <scope>NUCLEOTIDE SEQUENCE</scope>
    <source>
        <strain evidence="4">CGMCC 1.15254</strain>
    </source>
</reference>
<keyword evidence="2" id="KW-0812">Transmembrane</keyword>
<gene>
    <name evidence="4" type="ORF">GCM10011332_13750</name>
</gene>
<dbReference type="InterPro" id="IPR001054">
    <property type="entry name" value="A/G_cyclase"/>
</dbReference>
<evidence type="ECO:0000256" key="2">
    <source>
        <dbReference type="SAM" id="Phobius"/>
    </source>
</evidence>
<keyword evidence="5" id="KW-1185">Reference proteome</keyword>
<feature type="transmembrane region" description="Helical" evidence="2">
    <location>
        <begin position="132"/>
        <end position="159"/>
    </location>
</feature>
<dbReference type="RefSeq" id="WP_188663152.1">
    <property type="nucleotide sequence ID" value="NZ_BMHV01000008.1"/>
</dbReference>
<dbReference type="EMBL" id="BMHV01000008">
    <property type="protein sequence ID" value="GGF61177.1"/>
    <property type="molecule type" value="Genomic_DNA"/>
</dbReference>
<name>A0A917BXC5_9PROT</name>
<comment type="caution">
    <text evidence="4">The sequence shown here is derived from an EMBL/GenBank/DDBJ whole genome shotgun (WGS) entry which is preliminary data.</text>
</comment>
<dbReference type="InterPro" id="IPR050697">
    <property type="entry name" value="Adenylyl/Guanylyl_Cyclase_3/4"/>
</dbReference>
<dbReference type="AlphaFoldDB" id="A0A917BXC5"/>
<proteinExistence type="predicted"/>
<reference evidence="4" key="1">
    <citation type="journal article" date="2014" name="Int. J. Syst. Evol. Microbiol.">
        <title>Complete genome sequence of Corynebacterium casei LMG S-19264T (=DSM 44701T), isolated from a smear-ripened cheese.</title>
        <authorList>
            <consortium name="US DOE Joint Genome Institute (JGI-PGF)"/>
            <person name="Walter F."/>
            <person name="Albersmeier A."/>
            <person name="Kalinowski J."/>
            <person name="Ruckert C."/>
        </authorList>
    </citation>
    <scope>NUCLEOTIDE SEQUENCE</scope>
    <source>
        <strain evidence="4">CGMCC 1.15254</strain>
    </source>
</reference>
<dbReference type="Proteomes" id="UP000632498">
    <property type="component" value="Unassembled WGS sequence"/>
</dbReference>
<feature type="domain" description="Guanylate cyclase" evidence="3">
    <location>
        <begin position="410"/>
        <end position="524"/>
    </location>
</feature>
<dbReference type="SUPFAM" id="SSF55073">
    <property type="entry name" value="Nucleotide cyclase"/>
    <property type="match status" value="1"/>
</dbReference>
<evidence type="ECO:0000313" key="5">
    <source>
        <dbReference type="Proteomes" id="UP000632498"/>
    </source>
</evidence>
<dbReference type="GO" id="GO:0035556">
    <property type="term" value="P:intracellular signal transduction"/>
    <property type="evidence" value="ECO:0007669"/>
    <property type="project" value="InterPro"/>
</dbReference>
<accession>A0A917BXC5</accession>
<dbReference type="GO" id="GO:0004016">
    <property type="term" value="F:adenylate cyclase activity"/>
    <property type="evidence" value="ECO:0007669"/>
    <property type="project" value="UniProtKB-ARBA"/>
</dbReference>
<dbReference type="Pfam" id="PF00211">
    <property type="entry name" value="Guanylate_cyc"/>
    <property type="match status" value="1"/>
</dbReference>
<evidence type="ECO:0000313" key="4">
    <source>
        <dbReference type="EMBL" id="GGF61177.1"/>
    </source>
</evidence>
<dbReference type="CDD" id="cd07302">
    <property type="entry name" value="CHD"/>
    <property type="match status" value="1"/>
</dbReference>
<dbReference type="PANTHER" id="PTHR43081">
    <property type="entry name" value="ADENYLATE CYCLASE, TERMINAL-DIFFERENTIATION SPECIFIC-RELATED"/>
    <property type="match status" value="1"/>
</dbReference>
<evidence type="ECO:0000256" key="1">
    <source>
        <dbReference type="SAM" id="MobiDB-lite"/>
    </source>
</evidence>
<dbReference type="GO" id="GO:0006171">
    <property type="term" value="P:cAMP biosynthetic process"/>
    <property type="evidence" value="ECO:0007669"/>
    <property type="project" value="TreeGrafter"/>
</dbReference>
<organism evidence="4 5">
    <name type="scientific">Terasakiella brassicae</name>
    <dbReference type="NCBI Taxonomy" id="1634917"/>
    <lineage>
        <taxon>Bacteria</taxon>
        <taxon>Pseudomonadati</taxon>
        <taxon>Pseudomonadota</taxon>
        <taxon>Alphaproteobacteria</taxon>
        <taxon>Rhodospirillales</taxon>
        <taxon>Terasakiellaceae</taxon>
        <taxon>Terasakiella</taxon>
    </lineage>
</organism>
<feature type="region of interest" description="Disordered" evidence="1">
    <location>
        <begin position="629"/>
        <end position="667"/>
    </location>
</feature>
<keyword evidence="2" id="KW-1133">Transmembrane helix</keyword>
<dbReference type="InterPro" id="IPR029787">
    <property type="entry name" value="Nucleotide_cyclase"/>
</dbReference>